<accession>A0A5B7EVJ9</accession>
<feature type="transmembrane region" description="Helical" evidence="1">
    <location>
        <begin position="72"/>
        <end position="93"/>
    </location>
</feature>
<organism evidence="2 3">
    <name type="scientific">Portunus trituberculatus</name>
    <name type="common">Swimming crab</name>
    <name type="synonym">Neptunus trituberculatus</name>
    <dbReference type="NCBI Taxonomy" id="210409"/>
    <lineage>
        <taxon>Eukaryota</taxon>
        <taxon>Metazoa</taxon>
        <taxon>Ecdysozoa</taxon>
        <taxon>Arthropoda</taxon>
        <taxon>Crustacea</taxon>
        <taxon>Multicrustacea</taxon>
        <taxon>Malacostraca</taxon>
        <taxon>Eumalacostraca</taxon>
        <taxon>Eucarida</taxon>
        <taxon>Decapoda</taxon>
        <taxon>Pleocyemata</taxon>
        <taxon>Brachyura</taxon>
        <taxon>Eubrachyura</taxon>
        <taxon>Portunoidea</taxon>
        <taxon>Portunidae</taxon>
        <taxon>Portuninae</taxon>
        <taxon>Portunus</taxon>
    </lineage>
</organism>
<dbReference type="Proteomes" id="UP000324222">
    <property type="component" value="Unassembled WGS sequence"/>
</dbReference>
<keyword evidence="1" id="KW-0812">Transmembrane</keyword>
<dbReference type="EMBL" id="VSRR010004158">
    <property type="protein sequence ID" value="MPC38741.1"/>
    <property type="molecule type" value="Genomic_DNA"/>
</dbReference>
<keyword evidence="1" id="KW-1133">Transmembrane helix</keyword>
<reference evidence="2 3" key="1">
    <citation type="submission" date="2019-05" db="EMBL/GenBank/DDBJ databases">
        <title>Another draft genome of Portunus trituberculatus and its Hox gene families provides insights of decapod evolution.</title>
        <authorList>
            <person name="Jeong J.-H."/>
            <person name="Song I."/>
            <person name="Kim S."/>
            <person name="Choi T."/>
            <person name="Kim D."/>
            <person name="Ryu S."/>
            <person name="Kim W."/>
        </authorList>
    </citation>
    <scope>NUCLEOTIDE SEQUENCE [LARGE SCALE GENOMIC DNA]</scope>
    <source>
        <tissue evidence="2">Muscle</tissue>
    </source>
</reference>
<comment type="caution">
    <text evidence="2">The sequence shown here is derived from an EMBL/GenBank/DDBJ whole genome shotgun (WGS) entry which is preliminary data.</text>
</comment>
<dbReference type="AlphaFoldDB" id="A0A5B7EVJ9"/>
<keyword evidence="3" id="KW-1185">Reference proteome</keyword>
<evidence type="ECO:0000313" key="3">
    <source>
        <dbReference type="Proteomes" id="UP000324222"/>
    </source>
</evidence>
<keyword evidence="1" id="KW-0472">Membrane</keyword>
<gene>
    <name evidence="2" type="ORF">E2C01_032254</name>
</gene>
<proteinExistence type="predicted"/>
<evidence type="ECO:0000313" key="2">
    <source>
        <dbReference type="EMBL" id="MPC38741.1"/>
    </source>
</evidence>
<name>A0A5B7EVJ9_PORTR</name>
<sequence length="96" mass="10876">MPSTLSMAMCAQRIHNRLEDSRLRKKLNEVEVRYLTRLLHTTAARYPPRQLCSSHPFHLRSLSHIFSSDPSVHQGVTLVVVMVLVVVVVVSTVQTV</sequence>
<protein>
    <submittedName>
        <fullName evidence="2">Uncharacterized protein</fullName>
    </submittedName>
</protein>
<evidence type="ECO:0000256" key="1">
    <source>
        <dbReference type="SAM" id="Phobius"/>
    </source>
</evidence>